<evidence type="ECO:0000256" key="6">
    <source>
        <dbReference type="ARBA" id="ARBA00022792"/>
    </source>
</evidence>
<evidence type="ECO:0000256" key="3">
    <source>
        <dbReference type="ARBA" id="ARBA00022448"/>
    </source>
</evidence>
<protein>
    <recommendedName>
        <fullName evidence="17">Mitoferrin-2</fullName>
    </recommendedName>
</protein>
<evidence type="ECO:0000256" key="4">
    <source>
        <dbReference type="ARBA" id="ARBA00022496"/>
    </source>
</evidence>
<keyword evidence="10" id="KW-0496">Mitochondrion</keyword>
<keyword evidence="4" id="KW-0410">Iron transport</keyword>
<evidence type="ECO:0000256" key="8">
    <source>
        <dbReference type="ARBA" id="ARBA00023004"/>
    </source>
</evidence>
<evidence type="ECO:0000256" key="5">
    <source>
        <dbReference type="ARBA" id="ARBA00022692"/>
    </source>
</evidence>
<keyword evidence="6" id="KW-0999">Mitochondrion inner membrane</keyword>
<evidence type="ECO:0000256" key="2">
    <source>
        <dbReference type="ARBA" id="ARBA00006375"/>
    </source>
</evidence>
<keyword evidence="8" id="KW-0408">Iron</keyword>
<accession>A0AAD7Z4Y0</accession>
<gene>
    <name evidence="15" type="ORF">L9F63_008817</name>
</gene>
<dbReference type="InterPro" id="IPR023395">
    <property type="entry name" value="MCP_dom_sf"/>
</dbReference>
<evidence type="ECO:0000313" key="15">
    <source>
        <dbReference type="EMBL" id="KAJ9573780.1"/>
    </source>
</evidence>
<feature type="region of interest" description="Disordered" evidence="14">
    <location>
        <begin position="318"/>
        <end position="352"/>
    </location>
</feature>
<dbReference type="GO" id="GO:0015093">
    <property type="term" value="F:ferrous iron transmembrane transporter activity"/>
    <property type="evidence" value="ECO:0007669"/>
    <property type="project" value="TreeGrafter"/>
</dbReference>
<sequence length="391" mass="42440">MDFDNDYETLPTQNVVTHMTAGAVAGVMEHCIMYPLDSVKTRMQNLSPSPNAAYRGVGEALFRMVKHEGVLRPVRGMSAVVLGAGPAHALYFSCYEYVKNALTLGGTRNSHLAYGASGCVATLLHDAIMNPAEVVKQRLQMYNSPYKSFLDCIVKVYRAEGGRAFYRSYTTQLTMNVPFQSVHFMIYEFAQTITNPDRCYNPAAHMVSGAVAGAIAAAITTPLDVCKTFLNTNPNQGKETGTGLIHSIRTVYKLGGASGFFRGITARVLYQMPSTAICWSMYEFFKYFLSRRGSDQGDSSMMLMVSPSTVVADAALEDQESKTNSEGTCRSSGEPWEGWSSGGGCPGPIKTPRELPSVSGVGLYGALSFNTVHNAESNLSKGNALLEIRHS</sequence>
<name>A0AAD7Z4Y0_DIPPU</name>
<evidence type="ECO:0000256" key="7">
    <source>
        <dbReference type="ARBA" id="ARBA00022989"/>
    </source>
</evidence>
<dbReference type="InterPro" id="IPR018108">
    <property type="entry name" value="MCP_transmembrane"/>
</dbReference>
<reference evidence="15" key="1">
    <citation type="journal article" date="2023" name="IScience">
        <title>Live-bearing cockroach genome reveals convergent evolutionary mechanisms linked to viviparity in insects and beyond.</title>
        <authorList>
            <person name="Fouks B."/>
            <person name="Harrison M.C."/>
            <person name="Mikhailova A.A."/>
            <person name="Marchal E."/>
            <person name="English S."/>
            <person name="Carruthers M."/>
            <person name="Jennings E.C."/>
            <person name="Chiamaka E.L."/>
            <person name="Frigard R.A."/>
            <person name="Pippel M."/>
            <person name="Attardo G.M."/>
            <person name="Benoit J.B."/>
            <person name="Bornberg-Bauer E."/>
            <person name="Tobe S.S."/>
        </authorList>
    </citation>
    <scope>NUCLEOTIDE SEQUENCE</scope>
    <source>
        <strain evidence="15">Stay&amp;Tobe</strain>
    </source>
</reference>
<evidence type="ECO:0000256" key="11">
    <source>
        <dbReference type="ARBA" id="ARBA00023136"/>
    </source>
</evidence>
<keyword evidence="7" id="KW-1133">Transmembrane helix</keyword>
<reference evidence="15" key="2">
    <citation type="submission" date="2023-05" db="EMBL/GenBank/DDBJ databases">
        <authorList>
            <person name="Fouks B."/>
        </authorList>
    </citation>
    <scope>NUCLEOTIDE SEQUENCE</scope>
    <source>
        <strain evidence="15">Stay&amp;Tobe</strain>
        <tissue evidence="15">Testes</tissue>
    </source>
</reference>
<evidence type="ECO:0000256" key="13">
    <source>
        <dbReference type="RuleBase" id="RU000488"/>
    </source>
</evidence>
<feature type="repeat" description="Solcar" evidence="12">
    <location>
        <begin position="109"/>
        <end position="193"/>
    </location>
</feature>
<keyword evidence="5 12" id="KW-0812">Transmembrane</keyword>
<dbReference type="AlphaFoldDB" id="A0AAD7Z4Y0"/>
<comment type="subcellular location">
    <subcellularLocation>
        <location evidence="1">Mitochondrion inner membrane</location>
        <topology evidence="1">Multi-pass membrane protein</topology>
    </subcellularLocation>
</comment>
<evidence type="ECO:0000256" key="12">
    <source>
        <dbReference type="PROSITE-ProRule" id="PRU00282"/>
    </source>
</evidence>
<evidence type="ECO:0000256" key="1">
    <source>
        <dbReference type="ARBA" id="ARBA00004448"/>
    </source>
</evidence>
<keyword evidence="9" id="KW-0406">Ion transport</keyword>
<comment type="caution">
    <text evidence="15">The sequence shown here is derived from an EMBL/GenBank/DDBJ whole genome shotgun (WGS) entry which is preliminary data.</text>
</comment>
<dbReference type="FunFam" id="1.50.40.10:FF:000029">
    <property type="entry name" value="Solute carrier family 25 member 28"/>
    <property type="match status" value="1"/>
</dbReference>
<evidence type="ECO:0000256" key="10">
    <source>
        <dbReference type="ARBA" id="ARBA00023128"/>
    </source>
</evidence>
<comment type="similarity">
    <text evidence="2 13">Belongs to the mitochondrial carrier (TC 2.A.29) family.</text>
</comment>
<evidence type="ECO:0000256" key="14">
    <source>
        <dbReference type="SAM" id="MobiDB-lite"/>
    </source>
</evidence>
<proteinExistence type="inferred from homology"/>
<keyword evidence="11 12" id="KW-0472">Membrane</keyword>
<evidence type="ECO:0000256" key="9">
    <source>
        <dbReference type="ARBA" id="ARBA00023065"/>
    </source>
</evidence>
<dbReference type="Pfam" id="PF00153">
    <property type="entry name" value="Mito_carr"/>
    <property type="match status" value="3"/>
</dbReference>
<dbReference type="PANTHER" id="PTHR45758:SF20">
    <property type="entry name" value="MITOFERRIN-2"/>
    <property type="match status" value="1"/>
</dbReference>
<evidence type="ECO:0000313" key="16">
    <source>
        <dbReference type="Proteomes" id="UP001233999"/>
    </source>
</evidence>
<dbReference type="Gene3D" id="1.50.40.10">
    <property type="entry name" value="Mitochondrial carrier domain"/>
    <property type="match status" value="2"/>
</dbReference>
<dbReference type="GO" id="GO:0048250">
    <property type="term" value="P:iron import into the mitochondrion"/>
    <property type="evidence" value="ECO:0007669"/>
    <property type="project" value="TreeGrafter"/>
</dbReference>
<keyword evidence="16" id="KW-1185">Reference proteome</keyword>
<organism evidence="15 16">
    <name type="scientific">Diploptera punctata</name>
    <name type="common">Pacific beetle cockroach</name>
    <dbReference type="NCBI Taxonomy" id="6984"/>
    <lineage>
        <taxon>Eukaryota</taxon>
        <taxon>Metazoa</taxon>
        <taxon>Ecdysozoa</taxon>
        <taxon>Arthropoda</taxon>
        <taxon>Hexapoda</taxon>
        <taxon>Insecta</taxon>
        <taxon>Pterygota</taxon>
        <taxon>Neoptera</taxon>
        <taxon>Polyneoptera</taxon>
        <taxon>Dictyoptera</taxon>
        <taxon>Blattodea</taxon>
        <taxon>Blaberoidea</taxon>
        <taxon>Blaberidae</taxon>
        <taxon>Diplopterinae</taxon>
        <taxon>Diploptera</taxon>
    </lineage>
</organism>
<feature type="repeat" description="Solcar" evidence="12">
    <location>
        <begin position="13"/>
        <end position="101"/>
    </location>
</feature>
<dbReference type="GO" id="GO:0005743">
    <property type="term" value="C:mitochondrial inner membrane"/>
    <property type="evidence" value="ECO:0007669"/>
    <property type="project" value="UniProtKB-SubCell"/>
</dbReference>
<evidence type="ECO:0008006" key="17">
    <source>
        <dbReference type="Google" id="ProtNLM"/>
    </source>
</evidence>
<keyword evidence="3 13" id="KW-0813">Transport</keyword>
<dbReference type="Proteomes" id="UP001233999">
    <property type="component" value="Unassembled WGS sequence"/>
</dbReference>
<dbReference type="PANTHER" id="PTHR45758">
    <property type="entry name" value="MITOFERRIN-1-RELATED"/>
    <property type="match status" value="1"/>
</dbReference>
<dbReference type="SUPFAM" id="SSF103506">
    <property type="entry name" value="Mitochondrial carrier"/>
    <property type="match status" value="1"/>
</dbReference>
<feature type="repeat" description="Solcar" evidence="12">
    <location>
        <begin position="200"/>
        <end position="288"/>
    </location>
</feature>
<dbReference type="PROSITE" id="PS50920">
    <property type="entry name" value="SOLCAR"/>
    <property type="match status" value="3"/>
</dbReference>
<dbReference type="EMBL" id="JASPKZ010010680">
    <property type="protein sequence ID" value="KAJ9573780.1"/>
    <property type="molecule type" value="Genomic_DNA"/>
</dbReference>